<dbReference type="GO" id="GO:0000724">
    <property type="term" value="P:double-strand break repair via homologous recombination"/>
    <property type="evidence" value="ECO:0007669"/>
    <property type="project" value="TreeGrafter"/>
</dbReference>
<feature type="region of interest" description="Disordered" evidence="9">
    <location>
        <begin position="201"/>
        <end position="237"/>
    </location>
</feature>
<dbReference type="SMART" id="SM00249">
    <property type="entry name" value="PHD"/>
    <property type="match status" value="1"/>
</dbReference>
<accession>A0A2P6TZD1</accession>
<dbReference type="InterPro" id="IPR013083">
    <property type="entry name" value="Znf_RING/FYVE/PHD"/>
</dbReference>
<proteinExistence type="predicted"/>
<reference evidence="11 12" key="1">
    <citation type="journal article" date="2018" name="Plant J.">
        <title>Genome sequences of Chlorella sorokiniana UTEX 1602 and Micractinium conductrix SAG 241.80: implications to maltose excretion by a green alga.</title>
        <authorList>
            <person name="Arriola M.B."/>
            <person name="Velmurugan N."/>
            <person name="Zhang Y."/>
            <person name="Plunkett M.H."/>
            <person name="Hondzo H."/>
            <person name="Barney B.M."/>
        </authorList>
    </citation>
    <scope>NUCLEOTIDE SEQUENCE [LARGE SCALE GENOMIC DNA]</scope>
    <source>
        <strain evidence="12">UTEX 1602</strain>
    </source>
</reference>
<feature type="region of interest" description="Disordered" evidence="9">
    <location>
        <begin position="355"/>
        <end position="397"/>
    </location>
</feature>
<dbReference type="OrthoDB" id="512616at2759"/>
<feature type="compositionally biased region" description="Polar residues" evidence="9">
    <location>
        <begin position="383"/>
        <end position="397"/>
    </location>
</feature>
<name>A0A2P6TZD1_CHLSO</name>
<feature type="region of interest" description="Disordered" evidence="9">
    <location>
        <begin position="794"/>
        <end position="817"/>
    </location>
</feature>
<dbReference type="EMBL" id="LHPG02000004">
    <property type="protein sequence ID" value="PRW59424.1"/>
    <property type="molecule type" value="Genomic_DNA"/>
</dbReference>
<keyword evidence="3" id="KW-0677">Repeat</keyword>
<evidence type="ECO:0000259" key="10">
    <source>
        <dbReference type="PROSITE" id="PS51805"/>
    </source>
</evidence>
<dbReference type="PANTHER" id="PTHR13763">
    <property type="entry name" value="BREAST CANCER TYPE 1 SUSCEPTIBILITY PROTEIN BRCA1"/>
    <property type="match status" value="1"/>
</dbReference>
<keyword evidence="12" id="KW-1185">Reference proteome</keyword>
<dbReference type="Gene3D" id="3.30.40.10">
    <property type="entry name" value="Zinc/RING finger domain, C3HC4 (zinc finger)"/>
    <property type="match status" value="1"/>
</dbReference>
<gene>
    <name evidence="11" type="ORF">C2E21_2164</name>
</gene>
<keyword evidence="6" id="KW-0862">Zinc</keyword>
<dbReference type="GO" id="GO:0008270">
    <property type="term" value="F:zinc ion binding"/>
    <property type="evidence" value="ECO:0007669"/>
    <property type="project" value="UniProtKB-KW"/>
</dbReference>
<evidence type="ECO:0000256" key="9">
    <source>
        <dbReference type="SAM" id="MobiDB-lite"/>
    </source>
</evidence>
<keyword evidence="8" id="KW-0539">Nucleus</keyword>
<dbReference type="GO" id="GO:0004842">
    <property type="term" value="F:ubiquitin-protein transferase activity"/>
    <property type="evidence" value="ECO:0007669"/>
    <property type="project" value="TreeGrafter"/>
</dbReference>
<keyword evidence="4" id="KW-0227">DNA damage</keyword>
<evidence type="ECO:0000256" key="4">
    <source>
        <dbReference type="ARBA" id="ARBA00022763"/>
    </source>
</evidence>
<sequence length="864" mass="89033">MAGLQGSAPAGEGAGLQLSGGKAGLPAAVLGQQQQGAQPAQAAWGSALWAAQLLQQGGDDLITPPSNAEAPLGLGGGGGGGARPAPQCLLCGGLGTSAVCGALRPATYEGQPAAVHHLCAIWSPGCFQREGSSVYVNLEEEARRARNRTCSVCGLAGASLLCAQPGCRTAFHLPCAVSAPNVMLEHEAYEVWCAHHADSDNSDEDYSLAAPRSRRTTGGGGGKRQRATSDVQRPRTDWQKKDDNTWYKVVPPWWCEQRTVHFASKVYKELFKSGSTTMLVDASGAEYQCVVQSEARNDMRPQFTLRGEFADLWREQGISAGDTLVFKRDVQTGHIELSRIAAGAAAAAAARMEEQGAASELSDPSALEGFEGGRRGRQREASSDQTRGTSQQGAQSNRWMELADGWAIKTVYKSSLAHNQCPIAGWLFKKLYGRLPADADSATVYDPDLDADFCFDVNFISAANVHYLTGRTFSGWVREAGLQAGEQIRMKKEGGRVLIQRVPADRKIKVDYTTKATSRSLSVGGGARGAVAGAPEGAGQELASPPPADALEALDALVAAAGYAGAHGTPAIQAALAGAAGAAAAAAIAAAGLPAGGGLQGVEALLQQGLDTAGLAALPQSKRRRTDAAELQLLEQQALAARRNSGAAGWAAGAFQLRQGASPRASGDAAASLAGWQPSHPHVLMLRAINQVLEGHQWSVEEQADCLRFRAKFAWLDGCGREMVYEEVQRLAADKPALLVYLRAVAQGILAPLPTSGTVTPAAAAAGPAATPRSAAANGAAPVGAVQPAAAVGTGAGTPAAIKPDPEAEADAAATAPGEPPLALALADAPLEGATSLSLDLLLGGSGGLQEHSTPNPTSLLGPF</sequence>
<dbReference type="GO" id="GO:0045944">
    <property type="term" value="P:positive regulation of transcription by RNA polymerase II"/>
    <property type="evidence" value="ECO:0007669"/>
    <property type="project" value="TreeGrafter"/>
</dbReference>
<evidence type="ECO:0000256" key="6">
    <source>
        <dbReference type="ARBA" id="ARBA00022833"/>
    </source>
</evidence>
<organism evidence="11 12">
    <name type="scientific">Chlorella sorokiniana</name>
    <name type="common">Freshwater green alga</name>
    <dbReference type="NCBI Taxonomy" id="3076"/>
    <lineage>
        <taxon>Eukaryota</taxon>
        <taxon>Viridiplantae</taxon>
        <taxon>Chlorophyta</taxon>
        <taxon>core chlorophytes</taxon>
        <taxon>Trebouxiophyceae</taxon>
        <taxon>Chlorellales</taxon>
        <taxon>Chlorellaceae</taxon>
        <taxon>Chlorella clade</taxon>
        <taxon>Chlorella</taxon>
    </lineage>
</organism>
<dbReference type="InterPro" id="IPR001965">
    <property type="entry name" value="Znf_PHD"/>
</dbReference>
<evidence type="ECO:0000256" key="5">
    <source>
        <dbReference type="ARBA" id="ARBA00022771"/>
    </source>
</evidence>
<feature type="compositionally biased region" description="Basic and acidic residues" evidence="9">
    <location>
        <begin position="371"/>
        <end position="382"/>
    </location>
</feature>
<protein>
    <submittedName>
        <fullName evidence="11">BREAST CANCER SUSCEPTIBILITY 1-like protein isoform A</fullName>
    </submittedName>
</protein>
<evidence type="ECO:0000313" key="11">
    <source>
        <dbReference type="EMBL" id="PRW59424.1"/>
    </source>
</evidence>
<keyword evidence="5" id="KW-0863">Zinc-finger</keyword>
<evidence type="ECO:0000313" key="12">
    <source>
        <dbReference type="Proteomes" id="UP000239899"/>
    </source>
</evidence>
<comment type="subcellular location">
    <subcellularLocation>
        <location evidence="1">Nucleus</location>
    </subcellularLocation>
</comment>
<dbReference type="Proteomes" id="UP000239899">
    <property type="component" value="Unassembled WGS sequence"/>
</dbReference>
<feature type="domain" description="PHD-type" evidence="10">
    <location>
        <begin position="85"/>
        <end position="197"/>
    </location>
</feature>
<dbReference type="Pfam" id="PF13771">
    <property type="entry name" value="zf-HC5HC2H"/>
    <property type="match status" value="1"/>
</dbReference>
<evidence type="ECO:0000256" key="3">
    <source>
        <dbReference type="ARBA" id="ARBA00022737"/>
    </source>
</evidence>
<keyword evidence="2" id="KW-0479">Metal-binding</keyword>
<dbReference type="AlphaFoldDB" id="A0A2P6TZD1"/>
<evidence type="ECO:0000256" key="1">
    <source>
        <dbReference type="ARBA" id="ARBA00004123"/>
    </source>
</evidence>
<dbReference type="InterPro" id="IPR034732">
    <property type="entry name" value="EPHD"/>
</dbReference>
<dbReference type="PROSITE" id="PS51805">
    <property type="entry name" value="EPHD"/>
    <property type="match status" value="1"/>
</dbReference>
<dbReference type="STRING" id="3076.A0A2P6TZD1"/>
<dbReference type="PANTHER" id="PTHR13763:SF0">
    <property type="entry name" value="BREAST CANCER TYPE 1 SUSCEPTIBILITY PROTEIN"/>
    <property type="match status" value="1"/>
</dbReference>
<evidence type="ECO:0000256" key="8">
    <source>
        <dbReference type="ARBA" id="ARBA00023242"/>
    </source>
</evidence>
<evidence type="ECO:0000256" key="7">
    <source>
        <dbReference type="ARBA" id="ARBA00023204"/>
    </source>
</evidence>
<feature type="compositionally biased region" description="Low complexity" evidence="9">
    <location>
        <begin position="794"/>
        <end position="803"/>
    </location>
</feature>
<comment type="caution">
    <text evidence="11">The sequence shown here is derived from an EMBL/GenBank/DDBJ whole genome shotgun (WGS) entry which is preliminary data.</text>
</comment>
<dbReference type="GO" id="GO:0005634">
    <property type="term" value="C:nucleus"/>
    <property type="evidence" value="ECO:0007669"/>
    <property type="project" value="UniProtKB-SubCell"/>
</dbReference>
<keyword evidence="7" id="KW-0234">DNA repair</keyword>
<dbReference type="InterPro" id="IPR031099">
    <property type="entry name" value="BRCA1-associated"/>
</dbReference>
<dbReference type="CDD" id="cd15571">
    <property type="entry name" value="ePHD"/>
    <property type="match status" value="1"/>
</dbReference>
<evidence type="ECO:0000256" key="2">
    <source>
        <dbReference type="ARBA" id="ARBA00022723"/>
    </source>
</evidence>